<dbReference type="InterPro" id="IPR009061">
    <property type="entry name" value="DNA-bd_dom_put_sf"/>
</dbReference>
<proteinExistence type="predicted"/>
<reference evidence="3" key="1">
    <citation type="submission" date="2022-09" db="EMBL/GenBank/DDBJ databases">
        <title>genome sequence of Deinococcus rubellus.</title>
        <authorList>
            <person name="Srinivasan S."/>
        </authorList>
    </citation>
    <scope>NUCLEOTIDE SEQUENCE</scope>
    <source>
        <strain evidence="3">Ant6</strain>
    </source>
</reference>
<evidence type="ECO:0000256" key="1">
    <source>
        <dbReference type="ARBA" id="ARBA00023125"/>
    </source>
</evidence>
<protein>
    <submittedName>
        <fullName evidence="3">MerR family transcriptional regulator</fullName>
    </submittedName>
</protein>
<dbReference type="EMBL" id="CP104213">
    <property type="protein sequence ID" value="UWX64922.1"/>
    <property type="molecule type" value="Genomic_DNA"/>
</dbReference>
<evidence type="ECO:0000313" key="3">
    <source>
        <dbReference type="EMBL" id="UWX64922.1"/>
    </source>
</evidence>
<sequence>MPSATLTPSVQGPMLSIGEVAARLGVSVHTLRYYERAGLLDVPRQESGVRRYSGREVELLRFLLALRATGMPIALIRRYIGLARLGEVSETERRALLVQHREDVLARMRALKTDLGAIERKIELYDQNHKEPR</sequence>
<dbReference type="Pfam" id="PF13411">
    <property type="entry name" value="MerR_1"/>
    <property type="match status" value="1"/>
</dbReference>
<dbReference type="Proteomes" id="UP001060261">
    <property type="component" value="Chromosome"/>
</dbReference>
<feature type="domain" description="HTH merR-type" evidence="2">
    <location>
        <begin position="14"/>
        <end position="82"/>
    </location>
</feature>
<dbReference type="SMART" id="SM00422">
    <property type="entry name" value="HTH_MERR"/>
    <property type="match status" value="1"/>
</dbReference>
<organism evidence="3 4">
    <name type="scientific">Deinococcus rubellus</name>
    <dbReference type="NCBI Taxonomy" id="1889240"/>
    <lineage>
        <taxon>Bacteria</taxon>
        <taxon>Thermotogati</taxon>
        <taxon>Deinococcota</taxon>
        <taxon>Deinococci</taxon>
        <taxon>Deinococcales</taxon>
        <taxon>Deinococcaceae</taxon>
        <taxon>Deinococcus</taxon>
    </lineage>
</organism>
<dbReference type="RefSeq" id="WP_260561180.1">
    <property type="nucleotide sequence ID" value="NZ_BAABEC010000069.1"/>
</dbReference>
<dbReference type="PRINTS" id="PR00040">
    <property type="entry name" value="HTHMERR"/>
</dbReference>
<dbReference type="SUPFAM" id="SSF46955">
    <property type="entry name" value="Putative DNA-binding domain"/>
    <property type="match status" value="1"/>
</dbReference>
<evidence type="ECO:0000313" key="4">
    <source>
        <dbReference type="Proteomes" id="UP001060261"/>
    </source>
</evidence>
<name>A0ABY5YIJ4_9DEIO</name>
<evidence type="ECO:0000259" key="2">
    <source>
        <dbReference type="PROSITE" id="PS50937"/>
    </source>
</evidence>
<dbReference type="Gene3D" id="1.10.1660.10">
    <property type="match status" value="1"/>
</dbReference>
<dbReference type="PANTHER" id="PTHR30204">
    <property type="entry name" value="REDOX-CYCLING DRUG-SENSING TRANSCRIPTIONAL ACTIVATOR SOXR"/>
    <property type="match status" value="1"/>
</dbReference>
<dbReference type="CDD" id="cd01109">
    <property type="entry name" value="HTH_YyaN"/>
    <property type="match status" value="1"/>
</dbReference>
<keyword evidence="4" id="KW-1185">Reference proteome</keyword>
<accession>A0ABY5YIJ4</accession>
<dbReference type="PANTHER" id="PTHR30204:SF98">
    <property type="entry name" value="HTH-TYPE TRANSCRIPTIONAL REGULATOR ADHR"/>
    <property type="match status" value="1"/>
</dbReference>
<dbReference type="InterPro" id="IPR000551">
    <property type="entry name" value="MerR-type_HTH_dom"/>
</dbReference>
<dbReference type="PROSITE" id="PS50937">
    <property type="entry name" value="HTH_MERR_2"/>
    <property type="match status" value="1"/>
</dbReference>
<keyword evidence="1" id="KW-0238">DNA-binding</keyword>
<dbReference type="InterPro" id="IPR047057">
    <property type="entry name" value="MerR_fam"/>
</dbReference>
<dbReference type="PROSITE" id="PS00552">
    <property type="entry name" value="HTH_MERR_1"/>
    <property type="match status" value="1"/>
</dbReference>
<gene>
    <name evidence="3" type="ORF">N0D28_04475</name>
</gene>